<feature type="domain" description="PAC" evidence="5">
    <location>
        <begin position="357"/>
        <end position="411"/>
    </location>
</feature>
<feature type="domain" description="PAC" evidence="5">
    <location>
        <begin position="487"/>
        <end position="542"/>
    </location>
</feature>
<evidence type="ECO:0000256" key="1">
    <source>
        <dbReference type="ARBA" id="ARBA00023015"/>
    </source>
</evidence>
<feature type="domain" description="PAC" evidence="5">
    <location>
        <begin position="106"/>
        <end position="156"/>
    </location>
</feature>
<organism evidence="6 7">
    <name type="scientific">Natronococcus pandeyae</name>
    <dbReference type="NCBI Taxonomy" id="2055836"/>
    <lineage>
        <taxon>Archaea</taxon>
        <taxon>Methanobacteriati</taxon>
        <taxon>Methanobacteriota</taxon>
        <taxon>Stenosarchaea group</taxon>
        <taxon>Halobacteria</taxon>
        <taxon>Halobacteriales</taxon>
        <taxon>Natrialbaceae</taxon>
        <taxon>Natronococcus</taxon>
    </lineage>
</organism>
<dbReference type="NCBIfam" id="TIGR00229">
    <property type="entry name" value="sensory_box"/>
    <property type="match status" value="4"/>
</dbReference>
<dbReference type="SUPFAM" id="SSF55781">
    <property type="entry name" value="GAF domain-like"/>
    <property type="match status" value="1"/>
</dbReference>
<feature type="domain" description="PAS" evidence="4">
    <location>
        <begin position="28"/>
        <end position="99"/>
    </location>
</feature>
<dbReference type="InterPro" id="IPR013324">
    <property type="entry name" value="RNA_pol_sigma_r3/r4-like"/>
</dbReference>
<dbReference type="InterPro" id="IPR035965">
    <property type="entry name" value="PAS-like_dom_sf"/>
</dbReference>
<dbReference type="EMBL" id="PHNJ01000023">
    <property type="protein sequence ID" value="TYL36063.1"/>
    <property type="molecule type" value="Genomic_DNA"/>
</dbReference>
<dbReference type="Pfam" id="PF13426">
    <property type="entry name" value="PAS_9"/>
    <property type="match status" value="1"/>
</dbReference>
<feature type="domain" description="PAS" evidence="4">
    <location>
        <begin position="286"/>
        <end position="332"/>
    </location>
</feature>
<dbReference type="InterPro" id="IPR007050">
    <property type="entry name" value="HTH_bacterioopsin"/>
</dbReference>
<dbReference type="RefSeq" id="WP_148860566.1">
    <property type="nucleotide sequence ID" value="NZ_PHNJ01000023.1"/>
</dbReference>
<keyword evidence="1" id="KW-0805">Transcription regulation</keyword>
<dbReference type="Gene3D" id="3.30.450.40">
    <property type="match status" value="1"/>
</dbReference>
<protein>
    <recommendedName>
        <fullName evidence="8">PAS domain S-box protein</fullName>
    </recommendedName>
</protein>
<name>A0A8J8Q0B9_9EURY</name>
<accession>A0A8J8Q0B9</accession>
<evidence type="ECO:0000313" key="6">
    <source>
        <dbReference type="EMBL" id="TYL36063.1"/>
    </source>
</evidence>
<dbReference type="InterPro" id="IPR029016">
    <property type="entry name" value="GAF-like_dom_sf"/>
</dbReference>
<keyword evidence="2" id="KW-0804">Transcription</keyword>
<dbReference type="Pfam" id="PF04967">
    <property type="entry name" value="HTH_10"/>
    <property type="match status" value="1"/>
</dbReference>
<dbReference type="GO" id="GO:0006355">
    <property type="term" value="P:regulation of DNA-templated transcription"/>
    <property type="evidence" value="ECO:0007669"/>
    <property type="project" value="InterPro"/>
</dbReference>
<dbReference type="CDD" id="cd00130">
    <property type="entry name" value="PAS"/>
    <property type="match status" value="4"/>
</dbReference>
<sequence>MTGDNDRETSHRTHVTDDVVSRSPLDLDEATFFQTLAANTSEGLLTLDTESTIVYANPAVERILGYAPEELVGTSKMKLIPERLRSAHAEGLRRYLETGEKHIDWDGVELPALHKDGHEVPVSISLREHEYDGQRLFTGIIRDITDQKAYEQKLQYERDTVQQLLETSPIGITVIDSNGEIVRANAYAGVLYDRSPDELRGESYESIDQKLVNEAEEPLSSEAHPITRVFVTGESVYDTVIGIKPTAWKRTWLSVSAAPIRGPDGSIERVITAIEDITERKEREQRLRAFREALDHAGHAIYLTDTDGTIEYVNAAFEEQTGYAAEEALGETPQILNSGEHDNAFYTDLWNTILSGETWTGEVINQRKSGETYTINQTIAPITTADGDIERFIAVNVDVTDQKERERTVTRQRNTLQQLLETSPIGIMVVNADGELTRINRKGRNILDIHDDRIEAYTPEDRPTYDEEGQPVPADEHPFAVALETGEVVEDRILRVERPDGESRWLSVSAAPVFDEDGTLDRVITTAEDITALEESKRTLAQQRDTLEHQRDTLERLRQITTSLNSIHHAIMRASTRDELEQQVCDSLGSSEAYTHAWIGEYVAADETIRPSTWTGLTEENLSDEVTAVNEAQYRDGITEEALQTGEVQAVQNLSNNPMETIASDHAHRRGYNAAAAVPLRYGDTVYGVLRLHSDRAFAFDENERQLLGELGERIGHAIYATKNRQLLHAETRVELEFRSTDSDVPFIDVTERLDCRLSLKKSTPASDGAFIYYIDVKGSLPGRVCDRLETFAGIDFARSLQATGETGTIECRVTTSSLVLTLIEEGVTPNSVVVEDGIGRIIGETAPETNIRPIIEGLQATFPETEFISKRTVTQSTSSENVNAEIVFESLTDRQQEVLEVAYHAGYFDSPRRASGEEIAETLGISSATFYQHIRKGSRRMLDKLTTDGSLATG</sequence>
<dbReference type="InterPro" id="IPR036388">
    <property type="entry name" value="WH-like_DNA-bd_sf"/>
</dbReference>
<feature type="coiled-coil region" evidence="3">
    <location>
        <begin position="530"/>
        <end position="560"/>
    </location>
</feature>
<dbReference type="InterPro" id="IPR003018">
    <property type="entry name" value="GAF"/>
</dbReference>
<dbReference type="InterPro" id="IPR000700">
    <property type="entry name" value="PAS-assoc_C"/>
</dbReference>
<dbReference type="Gene3D" id="3.30.450.20">
    <property type="entry name" value="PAS domain"/>
    <property type="match status" value="4"/>
</dbReference>
<dbReference type="InterPro" id="IPR013767">
    <property type="entry name" value="PAS_fold"/>
</dbReference>
<dbReference type="PANTHER" id="PTHR44757">
    <property type="entry name" value="DIGUANYLATE CYCLASE DGCP"/>
    <property type="match status" value="1"/>
</dbReference>
<dbReference type="InterPro" id="IPR031803">
    <property type="entry name" value="BAT_GAF/HTH-assoc"/>
</dbReference>
<dbReference type="PROSITE" id="PS50112">
    <property type="entry name" value="PAS"/>
    <property type="match status" value="3"/>
</dbReference>
<evidence type="ECO:0008006" key="8">
    <source>
        <dbReference type="Google" id="ProtNLM"/>
    </source>
</evidence>
<evidence type="ECO:0000313" key="7">
    <source>
        <dbReference type="Proteomes" id="UP000766904"/>
    </source>
</evidence>
<feature type="domain" description="PAC" evidence="5">
    <location>
        <begin position="237"/>
        <end position="289"/>
    </location>
</feature>
<feature type="domain" description="PAS" evidence="4">
    <location>
        <begin position="157"/>
        <end position="203"/>
    </location>
</feature>
<dbReference type="SMART" id="SM00086">
    <property type="entry name" value="PAC"/>
    <property type="match status" value="4"/>
</dbReference>
<dbReference type="InterPro" id="IPR000014">
    <property type="entry name" value="PAS"/>
</dbReference>
<dbReference type="SMART" id="SM00065">
    <property type="entry name" value="GAF"/>
    <property type="match status" value="1"/>
</dbReference>
<dbReference type="InterPro" id="IPR052155">
    <property type="entry name" value="Biofilm_reg_signaling"/>
</dbReference>
<evidence type="ECO:0000259" key="4">
    <source>
        <dbReference type="PROSITE" id="PS50112"/>
    </source>
</evidence>
<dbReference type="SMART" id="SM00091">
    <property type="entry name" value="PAS"/>
    <property type="match status" value="4"/>
</dbReference>
<keyword evidence="7" id="KW-1185">Reference proteome</keyword>
<dbReference type="Gene3D" id="1.10.10.10">
    <property type="entry name" value="Winged helix-like DNA-binding domain superfamily/Winged helix DNA-binding domain"/>
    <property type="match status" value="1"/>
</dbReference>
<dbReference type="Proteomes" id="UP000766904">
    <property type="component" value="Unassembled WGS sequence"/>
</dbReference>
<dbReference type="Pfam" id="PF13185">
    <property type="entry name" value="GAF_2"/>
    <property type="match status" value="1"/>
</dbReference>
<dbReference type="Pfam" id="PF15915">
    <property type="entry name" value="BAT"/>
    <property type="match status" value="1"/>
</dbReference>
<reference evidence="6" key="1">
    <citation type="submission" date="2017-11" db="EMBL/GenBank/DDBJ databases">
        <authorList>
            <person name="Kajale S.C."/>
            <person name="Sharma A."/>
        </authorList>
    </citation>
    <scope>NUCLEOTIDE SEQUENCE</scope>
    <source>
        <strain evidence="6">LS1_42</strain>
    </source>
</reference>
<dbReference type="OrthoDB" id="106505at2157"/>
<proteinExistence type="predicted"/>
<comment type="caution">
    <text evidence="6">The sequence shown here is derived from an EMBL/GenBank/DDBJ whole genome shotgun (WGS) entry which is preliminary data.</text>
</comment>
<dbReference type="PROSITE" id="PS50113">
    <property type="entry name" value="PAC"/>
    <property type="match status" value="4"/>
</dbReference>
<gene>
    <name evidence="6" type="ORF">CV102_24290</name>
</gene>
<dbReference type="SUPFAM" id="SSF55785">
    <property type="entry name" value="PYP-like sensor domain (PAS domain)"/>
    <property type="match status" value="4"/>
</dbReference>
<dbReference type="InterPro" id="IPR013656">
    <property type="entry name" value="PAS_4"/>
</dbReference>
<dbReference type="Pfam" id="PF08448">
    <property type="entry name" value="PAS_4"/>
    <property type="match status" value="2"/>
</dbReference>
<evidence type="ECO:0000259" key="5">
    <source>
        <dbReference type="PROSITE" id="PS50113"/>
    </source>
</evidence>
<evidence type="ECO:0000256" key="3">
    <source>
        <dbReference type="SAM" id="Coils"/>
    </source>
</evidence>
<keyword evidence="3" id="KW-0175">Coiled coil</keyword>
<dbReference type="SUPFAM" id="SSF88659">
    <property type="entry name" value="Sigma3 and sigma4 domains of RNA polymerase sigma factors"/>
    <property type="match status" value="1"/>
</dbReference>
<dbReference type="Pfam" id="PF00989">
    <property type="entry name" value="PAS"/>
    <property type="match status" value="1"/>
</dbReference>
<dbReference type="AlphaFoldDB" id="A0A8J8Q0B9"/>
<dbReference type="PANTHER" id="PTHR44757:SF2">
    <property type="entry name" value="BIOFILM ARCHITECTURE MAINTENANCE PROTEIN MBAA"/>
    <property type="match status" value="1"/>
</dbReference>
<dbReference type="InterPro" id="IPR001610">
    <property type="entry name" value="PAC"/>
</dbReference>
<evidence type="ECO:0000256" key="2">
    <source>
        <dbReference type="ARBA" id="ARBA00023163"/>
    </source>
</evidence>